<dbReference type="InterPro" id="IPR015421">
    <property type="entry name" value="PyrdxlP-dep_Trfase_major"/>
</dbReference>
<organism evidence="5 6">
    <name type="scientific">Halorhabdus utahensis (strain DSM 12940 / JCM 11049 / AX-2)</name>
    <dbReference type="NCBI Taxonomy" id="519442"/>
    <lineage>
        <taxon>Archaea</taxon>
        <taxon>Methanobacteriati</taxon>
        <taxon>Methanobacteriota</taxon>
        <taxon>Stenosarchaea group</taxon>
        <taxon>Halobacteria</taxon>
        <taxon>Halobacteriales</taxon>
        <taxon>Haloarculaceae</taxon>
        <taxon>Halorhabdus</taxon>
    </lineage>
</organism>
<dbReference type="OrthoDB" id="39225at2157"/>
<dbReference type="PANTHER" id="PTHR42885:SF1">
    <property type="entry name" value="THREONINE-PHOSPHATE DECARBOXYLASE"/>
    <property type="match status" value="1"/>
</dbReference>
<dbReference type="InterPro" id="IPR015422">
    <property type="entry name" value="PyrdxlP-dep_Trfase_small"/>
</dbReference>
<dbReference type="PANTHER" id="PTHR42885">
    <property type="entry name" value="HISTIDINOL-PHOSPHATE AMINOTRANSFERASE-RELATED"/>
    <property type="match status" value="1"/>
</dbReference>
<keyword evidence="5" id="KW-0808">Transferase</keyword>
<dbReference type="Proteomes" id="UP000002071">
    <property type="component" value="Chromosome"/>
</dbReference>
<accession>C7NMW5</accession>
<dbReference type="GeneID" id="8384801"/>
<dbReference type="InterPro" id="IPR015424">
    <property type="entry name" value="PyrdxlP-dep_Trfase"/>
</dbReference>
<dbReference type="SUPFAM" id="SSF53383">
    <property type="entry name" value="PLP-dependent transferases"/>
    <property type="match status" value="1"/>
</dbReference>
<name>C7NMW5_HALUD</name>
<dbReference type="Gene3D" id="3.90.1150.10">
    <property type="entry name" value="Aspartate Aminotransferase, domain 1"/>
    <property type="match status" value="1"/>
</dbReference>
<evidence type="ECO:0000256" key="2">
    <source>
        <dbReference type="ARBA" id="ARBA00022898"/>
    </source>
</evidence>
<evidence type="ECO:0000313" key="5">
    <source>
        <dbReference type="EMBL" id="ACV12663.1"/>
    </source>
</evidence>
<dbReference type="RefSeq" id="WP_015790229.1">
    <property type="nucleotide sequence ID" value="NC_013158.1"/>
</dbReference>
<dbReference type="Gene3D" id="3.40.640.10">
    <property type="entry name" value="Type I PLP-dependent aspartate aminotransferase-like (Major domain)"/>
    <property type="match status" value="1"/>
</dbReference>
<dbReference type="STRING" id="519442.Huta_2499"/>
<sequence>MDRDRAREVGRVEHGGSDDPDVLDLSANINPRTPMGVEEVYRNALEDARRYPAEPPDAYRDAAAGYVDCDPEAVVPTPGGLAAIRLAIDLAVEPGESVLVPAPSFSSYAREVRLQGAEPSFVPHEEILTADPAGHSLAIVCNPNNPTGTLYPREDLLAFARQCRETDTHLLVDEAFLGFTEQASLAGTPGVTVARSLTKLFGLPGIRSGFAVATGEMREAMVAARRPWNVSVPALATGRYCMCQSAFVETTRNRVREERALLRHGLDDRFAIRPSDAPFVLIDAGGPGVDAVLKTAADHDVAIRDARTFRGLDNHVRVAVRDSAATDRTVEVFADV</sequence>
<dbReference type="EMBL" id="CP001687">
    <property type="protein sequence ID" value="ACV12663.1"/>
    <property type="molecule type" value="Genomic_DNA"/>
</dbReference>
<protein>
    <submittedName>
        <fullName evidence="5">Aminotransferase class I and II</fullName>
    </submittedName>
</protein>
<dbReference type="GO" id="GO:0008483">
    <property type="term" value="F:transaminase activity"/>
    <property type="evidence" value="ECO:0007669"/>
    <property type="project" value="UniProtKB-KW"/>
</dbReference>
<evidence type="ECO:0000256" key="3">
    <source>
        <dbReference type="SAM" id="MobiDB-lite"/>
    </source>
</evidence>
<dbReference type="AlphaFoldDB" id="C7NMW5"/>
<keyword evidence="6" id="KW-1185">Reference proteome</keyword>
<gene>
    <name evidence="5" type="ordered locus">Huta_2499</name>
</gene>
<reference evidence="5 6" key="1">
    <citation type="journal article" date="2009" name="Stand. Genomic Sci.">
        <title>Complete genome sequence of Halorhabdus utahensis type strain (AX-2).</title>
        <authorList>
            <person name="Anderson I."/>
            <person name="Tindall B.J."/>
            <person name="Pomrenke H."/>
            <person name="Goker M."/>
            <person name="Lapidus A."/>
            <person name="Nolan M."/>
            <person name="Copeland A."/>
            <person name="Glavina Del Rio T."/>
            <person name="Chen F."/>
            <person name="Tice H."/>
            <person name="Cheng J.F."/>
            <person name="Lucas S."/>
            <person name="Chertkov O."/>
            <person name="Bruce D."/>
            <person name="Brettin T."/>
            <person name="Detter J.C."/>
            <person name="Han C."/>
            <person name="Goodwin L."/>
            <person name="Land M."/>
            <person name="Hauser L."/>
            <person name="Chang Y.J."/>
            <person name="Jeffries C.D."/>
            <person name="Pitluck S."/>
            <person name="Pati A."/>
            <person name="Mavromatis K."/>
            <person name="Ivanova N."/>
            <person name="Ovchinnikova G."/>
            <person name="Chen A."/>
            <person name="Palaniappan K."/>
            <person name="Chain P."/>
            <person name="Rohde M."/>
            <person name="Bristow J."/>
            <person name="Eisen J.A."/>
            <person name="Markowitz V."/>
            <person name="Hugenholtz P."/>
            <person name="Kyrpides N.C."/>
            <person name="Klenk H.P."/>
        </authorList>
    </citation>
    <scope>NUCLEOTIDE SEQUENCE [LARGE SCALE GENOMIC DNA]</scope>
    <source>
        <strain evidence="6">DSM 12940 / JCM 11049 / AX-2</strain>
    </source>
</reference>
<proteinExistence type="predicted"/>
<dbReference type="KEGG" id="hut:Huta_2499"/>
<evidence type="ECO:0000256" key="1">
    <source>
        <dbReference type="ARBA" id="ARBA00001933"/>
    </source>
</evidence>
<feature type="region of interest" description="Disordered" evidence="3">
    <location>
        <begin position="1"/>
        <end position="30"/>
    </location>
</feature>
<feature type="compositionally biased region" description="Basic and acidic residues" evidence="3">
    <location>
        <begin position="1"/>
        <end position="17"/>
    </location>
</feature>
<comment type="cofactor">
    <cofactor evidence="1">
        <name>pyridoxal 5'-phosphate</name>
        <dbReference type="ChEBI" id="CHEBI:597326"/>
    </cofactor>
</comment>
<dbReference type="InterPro" id="IPR004839">
    <property type="entry name" value="Aminotransferase_I/II_large"/>
</dbReference>
<evidence type="ECO:0000259" key="4">
    <source>
        <dbReference type="Pfam" id="PF00155"/>
    </source>
</evidence>
<dbReference type="CDD" id="cd00609">
    <property type="entry name" value="AAT_like"/>
    <property type="match status" value="1"/>
</dbReference>
<dbReference type="eggNOG" id="arCOG04273">
    <property type="taxonomic scope" value="Archaea"/>
</dbReference>
<keyword evidence="2" id="KW-0663">Pyridoxal phosphate</keyword>
<evidence type="ECO:0000313" key="6">
    <source>
        <dbReference type="Proteomes" id="UP000002071"/>
    </source>
</evidence>
<dbReference type="Pfam" id="PF00155">
    <property type="entry name" value="Aminotran_1_2"/>
    <property type="match status" value="1"/>
</dbReference>
<dbReference type="GO" id="GO:0030170">
    <property type="term" value="F:pyridoxal phosphate binding"/>
    <property type="evidence" value="ECO:0007669"/>
    <property type="project" value="InterPro"/>
</dbReference>
<feature type="domain" description="Aminotransferase class I/classII large" evidence="4">
    <location>
        <begin position="21"/>
        <end position="333"/>
    </location>
</feature>
<dbReference type="HOGENOM" id="CLU_017584_3_2_2"/>
<keyword evidence="5" id="KW-0032">Aminotransferase</keyword>